<proteinExistence type="predicted"/>
<gene>
    <name evidence="1" type="ORF">MMF98_04955</name>
</gene>
<protein>
    <submittedName>
        <fullName evidence="1">DUF1178 family protein</fullName>
    </submittedName>
</protein>
<dbReference type="InterPro" id="IPR009562">
    <property type="entry name" value="DUF1178"/>
</dbReference>
<evidence type="ECO:0000313" key="2">
    <source>
        <dbReference type="Proteomes" id="UP001139447"/>
    </source>
</evidence>
<sequence>MKVLNLQCAHQHAFEGWFASEDDFQSQLARGLVECPLCSDKAIAKMPSAPRLNLGGARDAAEIRPAAVASEPAQAMTLLPSDPRLQAAWLKMARHVMANTEDVGARFAEEARKIHYGETEERNIRGQASREEAQALLEEGIGVLPLLLPEALKETLQ</sequence>
<dbReference type="Pfam" id="PF06676">
    <property type="entry name" value="DUF1178"/>
    <property type="match status" value="1"/>
</dbReference>
<comment type="caution">
    <text evidence="1">The sequence shown here is derived from an EMBL/GenBank/DDBJ whole genome shotgun (WGS) entry which is preliminary data.</text>
</comment>
<dbReference type="AlphaFoldDB" id="A0A9X1VTD4"/>
<keyword evidence="2" id="KW-1185">Reference proteome</keyword>
<organism evidence="1 2">
    <name type="scientific">Variovorax terrae</name>
    <dbReference type="NCBI Taxonomy" id="2923278"/>
    <lineage>
        <taxon>Bacteria</taxon>
        <taxon>Pseudomonadati</taxon>
        <taxon>Pseudomonadota</taxon>
        <taxon>Betaproteobacteria</taxon>
        <taxon>Burkholderiales</taxon>
        <taxon>Comamonadaceae</taxon>
        <taxon>Variovorax</taxon>
    </lineage>
</organism>
<name>A0A9X1VTD4_9BURK</name>
<dbReference type="RefSeq" id="WP_243304916.1">
    <property type="nucleotide sequence ID" value="NZ_JALGBI010000001.1"/>
</dbReference>
<dbReference type="EMBL" id="JALGBI010000001">
    <property type="protein sequence ID" value="MCJ0762555.1"/>
    <property type="molecule type" value="Genomic_DNA"/>
</dbReference>
<dbReference type="Proteomes" id="UP001139447">
    <property type="component" value="Unassembled WGS sequence"/>
</dbReference>
<dbReference type="PIRSF" id="PIRSF032131">
    <property type="entry name" value="UCP032131"/>
    <property type="match status" value="1"/>
</dbReference>
<accession>A0A9X1VTD4</accession>
<reference evidence="1" key="1">
    <citation type="submission" date="2022-03" db="EMBL/GenBank/DDBJ databases">
        <authorList>
            <person name="Woo C.Y."/>
        </authorList>
    </citation>
    <scope>NUCLEOTIDE SEQUENCE</scope>
    <source>
        <strain evidence="1">CYS-02</strain>
    </source>
</reference>
<evidence type="ECO:0000313" key="1">
    <source>
        <dbReference type="EMBL" id="MCJ0762555.1"/>
    </source>
</evidence>